<dbReference type="AlphaFoldDB" id="A0A1I3CN95"/>
<organism evidence="2 3">
    <name type="scientific">Selenomonas ruminantium</name>
    <dbReference type="NCBI Taxonomy" id="971"/>
    <lineage>
        <taxon>Bacteria</taxon>
        <taxon>Bacillati</taxon>
        <taxon>Bacillota</taxon>
        <taxon>Negativicutes</taxon>
        <taxon>Selenomonadales</taxon>
        <taxon>Selenomonadaceae</taxon>
        <taxon>Selenomonas</taxon>
    </lineage>
</organism>
<dbReference type="EMBL" id="FOQK01000004">
    <property type="protein sequence ID" value="SFH75995.1"/>
    <property type="molecule type" value="Genomic_DNA"/>
</dbReference>
<evidence type="ECO:0000313" key="3">
    <source>
        <dbReference type="Proteomes" id="UP000183639"/>
    </source>
</evidence>
<dbReference type="Proteomes" id="UP000183639">
    <property type="component" value="Unassembled WGS sequence"/>
</dbReference>
<evidence type="ECO:0000313" key="2">
    <source>
        <dbReference type="EMBL" id="SFH75995.1"/>
    </source>
</evidence>
<evidence type="ECO:0000259" key="1">
    <source>
        <dbReference type="Pfam" id="PF18922"/>
    </source>
</evidence>
<accession>A0A1I3CN95</accession>
<proteinExistence type="predicted"/>
<dbReference type="OrthoDB" id="7391526at2"/>
<protein>
    <recommendedName>
        <fullName evidence="1">DUF5672 domain-containing protein</fullName>
    </recommendedName>
</protein>
<reference evidence="2 3" key="1">
    <citation type="submission" date="2016-10" db="EMBL/GenBank/DDBJ databases">
        <authorList>
            <person name="de Groot N.N."/>
        </authorList>
    </citation>
    <scope>NUCLEOTIDE SEQUENCE [LARGE SCALE GENOMIC DNA]</scope>
    <source>
        <strain evidence="2 3">Z108</strain>
    </source>
</reference>
<name>A0A1I3CN95_SELRU</name>
<dbReference type="Pfam" id="PF18922">
    <property type="entry name" value="DUF5672"/>
    <property type="match status" value="1"/>
</dbReference>
<dbReference type="InterPro" id="IPR043729">
    <property type="entry name" value="DUF5672"/>
</dbReference>
<sequence length="389" mass="44821">MMQKQLAAVVVPVYKQALTPVEIVALRQLRKVLGHYPLCFIHPESMEPDYGELGAGIAAEAFDDVYFQSTTGYSALLLSAEFYDRFAAYEYVLIYQLDAFVFADRLAEFCQMGYDYIGAPVRRLIPLWHAIGARVGNGGFSLRRVAACRAMIPIWQKMWADDHPWSGELLDCEDAFWGYCGKNPQVDFKVPDVKTALEFAVQENIQHAYPRMLAGWRPFGAHGWNKMDAAFWERILAREGYPLKGLISNDFGRRDIVRKWQVHQQANLPRVYGCWQRKDFRGALDLMLDYLQQYDEGHKTWQQQTYDLFQLWHMAEGSRGRAGIISDLFQQTIEEAIRRTIAAGNFTSLQLWWGDRLVKRLAAQQKHRDGTALREMLLLGHEAERRAGL</sequence>
<dbReference type="RefSeq" id="WP_075442336.1">
    <property type="nucleotide sequence ID" value="NZ_FOQK01000004.1"/>
</dbReference>
<gene>
    <name evidence="2" type="ORF">SAMN04487861_10433</name>
</gene>
<feature type="domain" description="DUF5672" evidence="1">
    <location>
        <begin position="58"/>
        <end position="222"/>
    </location>
</feature>